<dbReference type="InterPro" id="IPR015897">
    <property type="entry name" value="CHK_kinase-like"/>
</dbReference>
<dbReference type="SUPFAM" id="SSF56112">
    <property type="entry name" value="Protein kinase-like (PK-like)"/>
    <property type="match status" value="1"/>
</dbReference>
<evidence type="ECO:0000313" key="2">
    <source>
        <dbReference type="EMBL" id="CAL7947424.1"/>
    </source>
</evidence>
<evidence type="ECO:0000259" key="1">
    <source>
        <dbReference type="SMART" id="SM00587"/>
    </source>
</evidence>
<reference evidence="2 3" key="1">
    <citation type="submission" date="2024-08" db="EMBL/GenBank/DDBJ databases">
        <authorList>
            <person name="Will J Nash"/>
            <person name="Angela Man"/>
            <person name="Seanna McTaggart"/>
            <person name="Kendall Baker"/>
            <person name="Tom Barker"/>
            <person name="Leah Catchpole"/>
            <person name="Alex Durrant"/>
            <person name="Karim Gharbi"/>
            <person name="Naomi Irish"/>
            <person name="Gemy Kaithakottil"/>
            <person name="Debby Ku"/>
            <person name="Aaliyah Providence"/>
            <person name="Felix Shaw"/>
            <person name="David Swarbreck"/>
            <person name="Chris Watkins"/>
            <person name="Ann M. McCartney"/>
            <person name="Giulio Formenti"/>
            <person name="Alice Mouton"/>
            <person name="Noel Vella"/>
            <person name="Bjorn M von Reumont"/>
            <person name="Adriana Vella"/>
            <person name="Wilfried Haerty"/>
        </authorList>
    </citation>
    <scope>NUCLEOTIDE SEQUENCE [LARGE SCALE GENOMIC DNA]</scope>
</reference>
<organism evidence="2 3">
    <name type="scientific">Xylocopa violacea</name>
    <name type="common">Violet carpenter bee</name>
    <name type="synonym">Apis violacea</name>
    <dbReference type="NCBI Taxonomy" id="135666"/>
    <lineage>
        <taxon>Eukaryota</taxon>
        <taxon>Metazoa</taxon>
        <taxon>Ecdysozoa</taxon>
        <taxon>Arthropoda</taxon>
        <taxon>Hexapoda</taxon>
        <taxon>Insecta</taxon>
        <taxon>Pterygota</taxon>
        <taxon>Neoptera</taxon>
        <taxon>Endopterygota</taxon>
        <taxon>Hymenoptera</taxon>
        <taxon>Apocrita</taxon>
        <taxon>Aculeata</taxon>
        <taxon>Apoidea</taxon>
        <taxon>Anthophila</taxon>
        <taxon>Apidae</taxon>
        <taxon>Xylocopa</taxon>
        <taxon>Xylocopa</taxon>
    </lineage>
</organism>
<dbReference type="SMART" id="SM00587">
    <property type="entry name" value="CHK"/>
    <property type="match status" value="1"/>
</dbReference>
<comment type="caution">
    <text evidence="2">The sequence shown here is derived from an EMBL/GenBank/DDBJ whole genome shotgun (WGS) entry which is preliminary data.</text>
</comment>
<dbReference type="PANTHER" id="PTHR11012:SF48">
    <property type="entry name" value="CHK KINASE-LIKE DOMAIN-CONTAINING PROTEIN-RELATED"/>
    <property type="match status" value="1"/>
</dbReference>
<evidence type="ECO:0000313" key="3">
    <source>
        <dbReference type="Proteomes" id="UP001642520"/>
    </source>
</evidence>
<protein>
    <recommendedName>
        <fullName evidence="1">CHK kinase-like domain-containing protein</fullName>
    </recommendedName>
</protein>
<accession>A0ABP1P2G1</accession>
<dbReference type="EMBL" id="CAXAJV020001296">
    <property type="protein sequence ID" value="CAL7947424.1"/>
    <property type="molecule type" value="Genomic_DNA"/>
</dbReference>
<dbReference type="PANTHER" id="PTHR11012">
    <property type="entry name" value="PROTEIN KINASE-LIKE DOMAIN-CONTAINING"/>
    <property type="match status" value="1"/>
</dbReference>
<dbReference type="InterPro" id="IPR004119">
    <property type="entry name" value="EcKL"/>
</dbReference>
<feature type="domain" description="CHK kinase-like" evidence="1">
    <location>
        <begin position="143"/>
        <end position="326"/>
    </location>
</feature>
<keyword evidence="3" id="KW-1185">Reference proteome</keyword>
<name>A0ABP1P2G1_XYLVO</name>
<proteinExistence type="predicted"/>
<dbReference type="Gene3D" id="3.90.1200.10">
    <property type="match status" value="1"/>
</dbReference>
<dbReference type="Proteomes" id="UP001642520">
    <property type="component" value="Unassembled WGS sequence"/>
</dbReference>
<sequence>MSKSDLEVRVAPEFLIGGQPYCNANAQNLLTLQEVQALVKRATGGDAIVQKFYQRSYSDGKLGFLGSHQRLSVEIKTASGKDILSFFVKVVPYDVPSQAEYVLDKCVFLKERIFYRDIFPQLYHEYKYEPWTATCYLVKEHLLVFEDLAVKGFSIRDKLFSKELMLSALTAIARLHASSLLAEARLGKPLKKMYPHAFVENAFSEAGKTRTWFDVSVNAIVAVAEYLGLDASLVSKACEEVFAAVEMSSTKKNVVSHGDLWGNNLMFDNSVPPRCLLIDFQLLRYSPLAHDVIQLLYLCADRDFRVTSEEAMLKHYYSVLCETLNSSKSVTVEVPPWSELVQGVEEQRLAAVITAAAYFQSVLLDETDAEMLNDSDNFHEFEFKNRNEVVLKCMKNDPVYNKRITEVITELVELSFRLDELPKPT</sequence>
<gene>
    <name evidence="2" type="ORF">XYLVIOL_LOCUS8332</name>
</gene>
<dbReference type="Pfam" id="PF02958">
    <property type="entry name" value="EcKL"/>
    <property type="match status" value="1"/>
</dbReference>
<dbReference type="InterPro" id="IPR011009">
    <property type="entry name" value="Kinase-like_dom_sf"/>
</dbReference>